<proteinExistence type="inferred from homology"/>
<dbReference type="GO" id="GO:0004821">
    <property type="term" value="F:histidine-tRNA ligase activity"/>
    <property type="evidence" value="ECO:0007669"/>
    <property type="project" value="UniProtKB-UniRule"/>
</dbReference>
<evidence type="ECO:0000256" key="2">
    <source>
        <dbReference type="ARBA" id="ARBA00011738"/>
    </source>
</evidence>
<dbReference type="CDD" id="cd00773">
    <property type="entry name" value="HisRS-like_core"/>
    <property type="match status" value="1"/>
</dbReference>
<dbReference type="InterPro" id="IPR006195">
    <property type="entry name" value="aa-tRNA-synth_II"/>
</dbReference>
<comment type="subunit">
    <text evidence="2 9">Homodimer.</text>
</comment>
<name>A0A6S6S423_9BACT</name>
<evidence type="ECO:0000259" key="11">
    <source>
        <dbReference type="PROSITE" id="PS50862"/>
    </source>
</evidence>
<dbReference type="Pfam" id="PF13393">
    <property type="entry name" value="tRNA-synt_His"/>
    <property type="match status" value="1"/>
</dbReference>
<dbReference type="NCBIfam" id="TIGR00442">
    <property type="entry name" value="hisS"/>
    <property type="match status" value="1"/>
</dbReference>
<feature type="binding site" evidence="10">
    <location>
        <position position="287"/>
    </location>
    <ligand>
        <name>L-histidine</name>
        <dbReference type="ChEBI" id="CHEBI:57595"/>
    </ligand>
</feature>
<dbReference type="HAMAP" id="MF_00127">
    <property type="entry name" value="His_tRNA_synth"/>
    <property type="match status" value="1"/>
</dbReference>
<dbReference type="GO" id="GO:0005737">
    <property type="term" value="C:cytoplasm"/>
    <property type="evidence" value="ECO:0007669"/>
    <property type="project" value="UniProtKB-SubCell"/>
</dbReference>
<evidence type="ECO:0000256" key="10">
    <source>
        <dbReference type="PIRSR" id="PIRSR001549-1"/>
    </source>
</evidence>
<evidence type="ECO:0000256" key="7">
    <source>
        <dbReference type="ARBA" id="ARBA00023146"/>
    </source>
</evidence>
<evidence type="ECO:0000256" key="5">
    <source>
        <dbReference type="ARBA" id="ARBA00022840"/>
    </source>
</evidence>
<dbReference type="GO" id="GO:0005524">
    <property type="term" value="F:ATP binding"/>
    <property type="evidence" value="ECO:0007669"/>
    <property type="project" value="UniProtKB-UniRule"/>
</dbReference>
<keyword evidence="7 9" id="KW-0030">Aminoacyl-tRNA synthetase</keyword>
<reference evidence="12" key="1">
    <citation type="submission" date="2020-01" db="EMBL/GenBank/DDBJ databases">
        <authorList>
            <person name="Meier V. D."/>
            <person name="Meier V D."/>
        </authorList>
    </citation>
    <scope>NUCLEOTIDE SEQUENCE</scope>
    <source>
        <strain evidence="12">HLG_WM_MAG_10</strain>
    </source>
</reference>
<dbReference type="AlphaFoldDB" id="A0A6S6S423"/>
<feature type="binding site" evidence="10">
    <location>
        <begin position="291"/>
        <end position="292"/>
    </location>
    <ligand>
        <name>L-histidine</name>
        <dbReference type="ChEBI" id="CHEBI:57595"/>
    </ligand>
</feature>
<dbReference type="Gene3D" id="3.40.50.800">
    <property type="entry name" value="Anticodon-binding domain"/>
    <property type="match status" value="1"/>
</dbReference>
<dbReference type="PANTHER" id="PTHR11476">
    <property type="entry name" value="HISTIDYL-TRNA SYNTHETASE"/>
    <property type="match status" value="1"/>
</dbReference>
<dbReference type="EMBL" id="CACVAQ010000020">
    <property type="protein sequence ID" value="CAA6799074.1"/>
    <property type="molecule type" value="Genomic_DNA"/>
</dbReference>
<evidence type="ECO:0000256" key="1">
    <source>
        <dbReference type="ARBA" id="ARBA00008226"/>
    </source>
</evidence>
<dbReference type="Gene3D" id="3.30.930.10">
    <property type="entry name" value="Bira Bifunctional Protein, Domain 2"/>
    <property type="match status" value="1"/>
</dbReference>
<accession>A0A6S6S423</accession>
<dbReference type="EC" id="6.1.1.21" evidence="9"/>
<feature type="binding site" evidence="10">
    <location>
        <position position="148"/>
    </location>
    <ligand>
        <name>L-histidine</name>
        <dbReference type="ChEBI" id="CHEBI:57595"/>
    </ligand>
</feature>
<evidence type="ECO:0000256" key="8">
    <source>
        <dbReference type="ARBA" id="ARBA00047639"/>
    </source>
</evidence>
<dbReference type="CDD" id="cd00859">
    <property type="entry name" value="HisRS_anticodon"/>
    <property type="match status" value="1"/>
</dbReference>
<evidence type="ECO:0000256" key="6">
    <source>
        <dbReference type="ARBA" id="ARBA00022917"/>
    </source>
</evidence>
<evidence type="ECO:0000256" key="9">
    <source>
        <dbReference type="HAMAP-Rule" id="MF_00127"/>
    </source>
</evidence>
<feature type="binding site" evidence="10">
    <location>
        <position position="144"/>
    </location>
    <ligand>
        <name>L-histidine</name>
        <dbReference type="ChEBI" id="CHEBI:57595"/>
    </ligand>
</feature>
<feature type="binding site" evidence="10">
    <location>
        <position position="130"/>
    </location>
    <ligand>
        <name>L-histidine</name>
        <dbReference type="ChEBI" id="CHEBI:57595"/>
    </ligand>
</feature>
<comment type="subcellular location">
    <subcellularLocation>
        <location evidence="9">Cytoplasm</location>
    </subcellularLocation>
</comment>
<feature type="domain" description="Aminoacyl-transfer RNA synthetases class-II family profile" evidence="11">
    <location>
        <begin position="1"/>
        <end position="370"/>
    </location>
</feature>
<evidence type="ECO:0000313" key="12">
    <source>
        <dbReference type="EMBL" id="CAA6799074.1"/>
    </source>
</evidence>
<keyword evidence="3 9" id="KW-0436">Ligase</keyword>
<evidence type="ECO:0000256" key="3">
    <source>
        <dbReference type="ARBA" id="ARBA00022598"/>
    </source>
</evidence>
<protein>
    <recommendedName>
        <fullName evidence="9">Histidine--tRNA ligase</fullName>
        <ecNumber evidence="9">6.1.1.21</ecNumber>
    </recommendedName>
    <alternativeName>
        <fullName evidence="9">Histidyl-tRNA synthetase</fullName>
        <shortName evidence="9">HisRS</shortName>
    </alternativeName>
</protein>
<sequence>MKPKLVRGTRDFSSEVVNKRNHIFSTLRSVFVKYGFNPLETPAMEELSTLTGKYGDEGDQLLFKILNNGDYLGKANAEALENKDSKELTASISQRALRYDLTVPFARHVVLNQNNISFPYKRYQIQPVWRADKPQKGRYREFYQCDVDVIGSDSLLYEAELCQIYDEAFALLNLGVVIRLNNRKILDGLAQYAGYPELFAKITVAIDKLDKIGWDGVEAELGRMGIEKAGFEKIKQVINAPDIPSLKGLFEGVEIGLKGIEELETVQTFLDGYTFKNTLKIDFSLARGLSYYTGCIYEVEVDRSIDSQKNIKMGSIGGGGRYADLTGIFGLKNMSGVGVSFGAARIYDVMEELNLFEAIEFNASKVLFLPIDDEALKYGFKALQKVRAAGISSMIYPKAWKFQKLMKYADKVKVPYVVIIGTQEMETGLLGFKNMQTGEQKALSIEQIIEVLS</sequence>
<keyword evidence="6 9" id="KW-0648">Protein biosynthesis</keyword>
<dbReference type="InterPro" id="IPR036621">
    <property type="entry name" value="Anticodon-bd_dom_sf"/>
</dbReference>
<organism evidence="12">
    <name type="scientific">uncultured Aureispira sp</name>
    <dbReference type="NCBI Taxonomy" id="1331704"/>
    <lineage>
        <taxon>Bacteria</taxon>
        <taxon>Pseudomonadati</taxon>
        <taxon>Bacteroidota</taxon>
        <taxon>Saprospiria</taxon>
        <taxon>Saprospirales</taxon>
        <taxon>Saprospiraceae</taxon>
        <taxon>Aureispira</taxon>
        <taxon>environmental samples</taxon>
    </lineage>
</organism>
<comment type="catalytic activity">
    <reaction evidence="8 9">
        <text>tRNA(His) + L-histidine + ATP = L-histidyl-tRNA(His) + AMP + diphosphate + H(+)</text>
        <dbReference type="Rhea" id="RHEA:17313"/>
        <dbReference type="Rhea" id="RHEA-COMP:9665"/>
        <dbReference type="Rhea" id="RHEA-COMP:9689"/>
        <dbReference type="ChEBI" id="CHEBI:15378"/>
        <dbReference type="ChEBI" id="CHEBI:30616"/>
        <dbReference type="ChEBI" id="CHEBI:33019"/>
        <dbReference type="ChEBI" id="CHEBI:57595"/>
        <dbReference type="ChEBI" id="CHEBI:78442"/>
        <dbReference type="ChEBI" id="CHEBI:78527"/>
        <dbReference type="ChEBI" id="CHEBI:456215"/>
        <dbReference type="EC" id="6.1.1.21"/>
    </reaction>
</comment>
<dbReference type="SUPFAM" id="SSF55681">
    <property type="entry name" value="Class II aaRS and biotin synthetases"/>
    <property type="match status" value="1"/>
</dbReference>
<feature type="binding site" evidence="10">
    <location>
        <begin position="100"/>
        <end position="102"/>
    </location>
    <ligand>
        <name>L-histidine</name>
        <dbReference type="ChEBI" id="CHEBI:57595"/>
    </ligand>
</feature>
<keyword evidence="5 9" id="KW-0067">ATP-binding</keyword>
<dbReference type="InterPro" id="IPR004154">
    <property type="entry name" value="Anticodon-bd"/>
</dbReference>
<dbReference type="InterPro" id="IPR015807">
    <property type="entry name" value="His-tRNA-ligase"/>
</dbReference>
<dbReference type="SUPFAM" id="SSF52954">
    <property type="entry name" value="Class II aaRS ABD-related"/>
    <property type="match status" value="1"/>
</dbReference>
<dbReference type="PROSITE" id="PS50862">
    <property type="entry name" value="AA_TRNA_LIGASE_II"/>
    <property type="match status" value="1"/>
</dbReference>
<dbReference type="InterPro" id="IPR041715">
    <property type="entry name" value="HisRS-like_core"/>
</dbReference>
<dbReference type="PIRSF" id="PIRSF001549">
    <property type="entry name" value="His-tRNA_synth"/>
    <property type="match status" value="1"/>
</dbReference>
<dbReference type="InterPro" id="IPR045864">
    <property type="entry name" value="aa-tRNA-synth_II/BPL/LPL"/>
</dbReference>
<dbReference type="GO" id="GO:0006427">
    <property type="term" value="P:histidyl-tRNA aminoacylation"/>
    <property type="evidence" value="ECO:0007669"/>
    <property type="project" value="UniProtKB-UniRule"/>
</dbReference>
<keyword evidence="4 9" id="KW-0547">Nucleotide-binding</keyword>
<gene>
    <name evidence="9" type="primary">hisS</name>
    <name evidence="12" type="ORF">HELGO_WM10312</name>
</gene>
<dbReference type="InterPro" id="IPR033656">
    <property type="entry name" value="HisRS_anticodon"/>
</dbReference>
<keyword evidence="9" id="KW-0963">Cytoplasm</keyword>
<dbReference type="PANTHER" id="PTHR11476:SF7">
    <property type="entry name" value="HISTIDINE--TRNA LIGASE"/>
    <property type="match status" value="1"/>
</dbReference>
<comment type="similarity">
    <text evidence="1 9">Belongs to the class-II aminoacyl-tRNA synthetase family.</text>
</comment>
<evidence type="ECO:0000256" key="4">
    <source>
        <dbReference type="ARBA" id="ARBA00022741"/>
    </source>
</evidence>
<dbReference type="InterPro" id="IPR004516">
    <property type="entry name" value="HisRS/HisZ"/>
</dbReference>
<dbReference type="Pfam" id="PF03129">
    <property type="entry name" value="HGTP_anticodon"/>
    <property type="match status" value="1"/>
</dbReference>